<proteinExistence type="predicted"/>
<keyword evidence="3" id="KW-1185">Reference proteome</keyword>
<name>A0ABV1Y3R4_9ACTN</name>
<gene>
    <name evidence="2" type="ORF">ABT384_38360</name>
</gene>
<evidence type="ECO:0000313" key="2">
    <source>
        <dbReference type="EMBL" id="MER7378487.1"/>
    </source>
</evidence>
<comment type="caution">
    <text evidence="2">The sequence shown here is derived from an EMBL/GenBank/DDBJ whole genome shotgun (WGS) entry which is preliminary data.</text>
</comment>
<evidence type="ECO:0000313" key="3">
    <source>
        <dbReference type="Proteomes" id="UP001486207"/>
    </source>
</evidence>
<feature type="region of interest" description="Disordered" evidence="1">
    <location>
        <begin position="45"/>
        <end position="94"/>
    </location>
</feature>
<dbReference type="EMBL" id="JBEPFB010000024">
    <property type="protein sequence ID" value="MER7378487.1"/>
    <property type="molecule type" value="Genomic_DNA"/>
</dbReference>
<accession>A0ABV1Y3R4</accession>
<reference evidence="2 3" key="1">
    <citation type="submission" date="2024-06" db="EMBL/GenBank/DDBJ databases">
        <title>The Natural Products Discovery Center: Release of the First 8490 Sequenced Strains for Exploring Actinobacteria Biosynthetic Diversity.</title>
        <authorList>
            <person name="Kalkreuter E."/>
            <person name="Kautsar S.A."/>
            <person name="Yang D."/>
            <person name="Bader C.D."/>
            <person name="Teijaro C.N."/>
            <person name="Fluegel L."/>
            <person name="Davis C.M."/>
            <person name="Simpson J.R."/>
            <person name="Lauterbach L."/>
            <person name="Steele A.D."/>
            <person name="Gui C."/>
            <person name="Meng S."/>
            <person name="Li G."/>
            <person name="Viehrig K."/>
            <person name="Ye F."/>
            <person name="Su P."/>
            <person name="Kiefer A.F."/>
            <person name="Nichols A."/>
            <person name="Cepeda A.J."/>
            <person name="Yan W."/>
            <person name="Fan B."/>
            <person name="Jiang Y."/>
            <person name="Adhikari A."/>
            <person name="Zheng C.-J."/>
            <person name="Schuster L."/>
            <person name="Cowan T.M."/>
            <person name="Smanski M.J."/>
            <person name="Chevrette M.G."/>
            <person name="De Carvalho L.P.S."/>
            <person name="Shen B."/>
        </authorList>
    </citation>
    <scope>NUCLEOTIDE SEQUENCE [LARGE SCALE GENOMIC DNA]</scope>
    <source>
        <strain evidence="2 3">NPDC000155</strain>
    </source>
</reference>
<feature type="compositionally biased region" description="Basic residues" evidence="1">
    <location>
        <begin position="71"/>
        <end position="94"/>
    </location>
</feature>
<organism evidence="2 3">
    <name type="scientific">Streptomyces lanatus</name>
    <dbReference type="NCBI Taxonomy" id="66900"/>
    <lineage>
        <taxon>Bacteria</taxon>
        <taxon>Bacillati</taxon>
        <taxon>Actinomycetota</taxon>
        <taxon>Actinomycetes</taxon>
        <taxon>Kitasatosporales</taxon>
        <taxon>Streptomycetaceae</taxon>
        <taxon>Streptomyces</taxon>
    </lineage>
</organism>
<sequence length="94" mass="10075">MIYKFGPNEQCLRRCRAVVPVRSHQAAPGVHNRAEVLIHEAVEPPAIGPGCRLTGGSGEGPADVHEMPKKAAAKKTTAKKQPSKKTSGRRPRTA</sequence>
<dbReference type="RefSeq" id="WP_229912406.1">
    <property type="nucleotide sequence ID" value="NZ_BNBM01000023.1"/>
</dbReference>
<dbReference type="Proteomes" id="UP001486207">
    <property type="component" value="Unassembled WGS sequence"/>
</dbReference>
<protein>
    <submittedName>
        <fullName evidence="2">Uncharacterized protein</fullName>
    </submittedName>
</protein>
<evidence type="ECO:0000256" key="1">
    <source>
        <dbReference type="SAM" id="MobiDB-lite"/>
    </source>
</evidence>